<evidence type="ECO:0000256" key="6">
    <source>
        <dbReference type="SAM" id="Phobius"/>
    </source>
</evidence>
<keyword evidence="5 6" id="KW-0472">Membrane</keyword>
<dbReference type="InterPro" id="IPR045035">
    <property type="entry name" value="YSL-like"/>
</dbReference>
<proteinExistence type="predicted"/>
<keyword evidence="4 6" id="KW-1133">Transmembrane helix</keyword>
<organism evidence="7 8">
    <name type="scientific">Roseateles puraquae</name>
    <dbReference type="NCBI Taxonomy" id="431059"/>
    <lineage>
        <taxon>Bacteria</taxon>
        <taxon>Pseudomonadati</taxon>
        <taxon>Pseudomonadota</taxon>
        <taxon>Betaproteobacteria</taxon>
        <taxon>Burkholderiales</taxon>
        <taxon>Sphaerotilaceae</taxon>
        <taxon>Roseateles</taxon>
    </lineage>
</organism>
<dbReference type="PANTHER" id="PTHR31645">
    <property type="entry name" value="OLIGOPEPTIDE TRANSPORTER YGL114W-RELATED"/>
    <property type="match status" value="1"/>
</dbReference>
<comment type="subcellular location">
    <subcellularLocation>
        <location evidence="1">Membrane</location>
        <topology evidence="1">Multi-pass membrane protein</topology>
    </subcellularLocation>
</comment>
<protein>
    <submittedName>
        <fullName evidence="7">Oligopeptide transporter, OPT family</fullName>
    </submittedName>
</protein>
<accession>A0A254N0V2</accession>
<dbReference type="EMBL" id="NISI01000012">
    <property type="protein sequence ID" value="OWR01901.1"/>
    <property type="molecule type" value="Genomic_DNA"/>
</dbReference>
<dbReference type="InterPro" id="IPR004813">
    <property type="entry name" value="OPT"/>
</dbReference>
<evidence type="ECO:0000256" key="1">
    <source>
        <dbReference type="ARBA" id="ARBA00004141"/>
    </source>
</evidence>
<dbReference type="NCBIfam" id="TIGR00728">
    <property type="entry name" value="OPT_sfam"/>
    <property type="match status" value="1"/>
</dbReference>
<feature type="transmembrane region" description="Helical" evidence="6">
    <location>
        <begin position="227"/>
        <end position="260"/>
    </location>
</feature>
<feature type="transmembrane region" description="Helical" evidence="6">
    <location>
        <begin position="118"/>
        <end position="137"/>
    </location>
</feature>
<feature type="transmembrane region" description="Helical" evidence="6">
    <location>
        <begin position="432"/>
        <end position="450"/>
    </location>
</feature>
<dbReference type="AlphaFoldDB" id="A0A254N0V2"/>
<keyword evidence="8" id="KW-1185">Reference proteome</keyword>
<evidence type="ECO:0000256" key="2">
    <source>
        <dbReference type="ARBA" id="ARBA00022448"/>
    </source>
</evidence>
<feature type="transmembrane region" description="Helical" evidence="6">
    <location>
        <begin position="29"/>
        <end position="51"/>
    </location>
</feature>
<feature type="transmembrane region" description="Helical" evidence="6">
    <location>
        <begin position="89"/>
        <end position="112"/>
    </location>
</feature>
<comment type="caution">
    <text evidence="7">The sequence shown here is derived from an EMBL/GenBank/DDBJ whole genome shotgun (WGS) entry which is preliminary data.</text>
</comment>
<feature type="transmembrane region" description="Helical" evidence="6">
    <location>
        <begin position="57"/>
        <end position="77"/>
    </location>
</feature>
<dbReference type="Pfam" id="PF03169">
    <property type="entry name" value="OPT"/>
    <property type="match status" value="1"/>
</dbReference>
<reference evidence="7 8" key="1">
    <citation type="journal article" date="2007" name="Int. J. Syst. Evol. Microbiol.">
        <title>Description of Pelomonas aquatica sp. nov. and Pelomonas puraquae sp. nov., isolated from industrial and haemodialysis water.</title>
        <authorList>
            <person name="Gomila M."/>
            <person name="Bowien B."/>
            <person name="Falsen E."/>
            <person name="Moore E.R."/>
            <person name="Lalucat J."/>
        </authorList>
    </citation>
    <scope>NUCLEOTIDE SEQUENCE [LARGE SCALE GENOMIC DNA]</scope>
    <source>
        <strain evidence="7 8">CCUG 52769</strain>
    </source>
</reference>
<dbReference type="PANTHER" id="PTHR31645:SF0">
    <property type="entry name" value="OLIGOPEPTIDE TRANSPORTER YGL114W-RELATED"/>
    <property type="match status" value="1"/>
</dbReference>
<feature type="transmembrane region" description="Helical" evidence="6">
    <location>
        <begin position="470"/>
        <end position="489"/>
    </location>
</feature>
<gene>
    <name evidence="7" type="ORF">CDO81_22640</name>
</gene>
<feature type="transmembrane region" description="Helical" evidence="6">
    <location>
        <begin position="652"/>
        <end position="670"/>
    </location>
</feature>
<name>A0A254N0V2_9BURK</name>
<dbReference type="GO" id="GO:0016020">
    <property type="term" value="C:membrane"/>
    <property type="evidence" value="ECO:0007669"/>
    <property type="project" value="UniProtKB-SubCell"/>
</dbReference>
<keyword evidence="3 6" id="KW-0812">Transmembrane</keyword>
<dbReference type="OrthoDB" id="9809340at2"/>
<evidence type="ECO:0000256" key="4">
    <source>
        <dbReference type="ARBA" id="ARBA00022989"/>
    </source>
</evidence>
<dbReference type="InterPro" id="IPR004814">
    <property type="entry name" value="Oligopep_transpt"/>
</dbReference>
<feature type="transmembrane region" description="Helical" evidence="6">
    <location>
        <begin position="530"/>
        <end position="549"/>
    </location>
</feature>
<feature type="transmembrane region" description="Helical" evidence="6">
    <location>
        <begin position="280"/>
        <end position="297"/>
    </location>
</feature>
<sequence length="675" mass="68794">MRTSRYPAPQRSDCMITPASTAPELGTELTLRGIVLGILITGVFTAANVYFGLKAGLTFATSIPAAVIAMALLRRAAGNSIGETNIVQTIASSAGTLSSIIFVLPGLVMIGWWTGFPYWMSMTLCALGGVLGVMYSIPLRRALVTNSPLPYPEGVACAEVLKVGHASGSGEANRQGLAAIIVGSLVSAGFAVIVATQVFAANLAQYFRLPGSDKGPGGATGYDLNFSFALLAVGHLVGLWVGIAILVGACIAWLGGVPWLTQGLEGVPEAVAMAAWSKKVRFIGAGCIAVAAIWTLVKLAKPVVAGLHGAAMSARVRKAGKADTLPRTEQDIPIGTVGLITLACMLPIGVMLSQFATSAGLGDQLGLLVVGGVVYVVLMSFFVAAVCGYMAGLIGSSNSPLSGVGILVVIGVSLLLALLVKPLLPPSTGQALVAFALFVTAVVFAVATISNDNLQDLKTGQLVDATPWRQQLALIIGVVAGALVIPPVLDLLNKAYGFAGAPGADPKTALAAPQAALISALAKGVIQGDLAWHLIGIGALVGVACIVADEVIKRGSGGRAHLAPLAVGLGIYLPLNSTLTIVVGAIAGWWFERRAERQHNPEATKQLGVLMASGLIVGESLLGVILAAVVVFSGNGAPLALVGESFATAGQVLGTLAFGGIGLGLYAWLLRTSRG</sequence>
<dbReference type="NCBIfam" id="TIGR00733">
    <property type="entry name" value="OPT family oligopeptide transporter"/>
    <property type="match status" value="1"/>
</dbReference>
<dbReference type="GO" id="GO:0035673">
    <property type="term" value="F:oligopeptide transmembrane transporter activity"/>
    <property type="evidence" value="ECO:0007669"/>
    <property type="project" value="InterPro"/>
</dbReference>
<feature type="transmembrane region" description="Helical" evidence="6">
    <location>
        <begin position="365"/>
        <end position="394"/>
    </location>
</feature>
<evidence type="ECO:0000313" key="7">
    <source>
        <dbReference type="EMBL" id="OWR01901.1"/>
    </source>
</evidence>
<evidence type="ECO:0000256" key="5">
    <source>
        <dbReference type="ARBA" id="ARBA00023136"/>
    </source>
</evidence>
<feature type="transmembrane region" description="Helical" evidence="6">
    <location>
        <begin position="607"/>
        <end position="632"/>
    </location>
</feature>
<feature type="transmembrane region" description="Helical" evidence="6">
    <location>
        <begin position="332"/>
        <end position="353"/>
    </location>
</feature>
<feature type="transmembrane region" description="Helical" evidence="6">
    <location>
        <begin position="569"/>
        <end position="591"/>
    </location>
</feature>
<evidence type="ECO:0000313" key="8">
    <source>
        <dbReference type="Proteomes" id="UP000197446"/>
    </source>
</evidence>
<evidence type="ECO:0000256" key="3">
    <source>
        <dbReference type="ARBA" id="ARBA00022692"/>
    </source>
</evidence>
<dbReference type="Proteomes" id="UP000197446">
    <property type="component" value="Unassembled WGS sequence"/>
</dbReference>
<feature type="transmembrane region" description="Helical" evidence="6">
    <location>
        <begin position="400"/>
        <end position="420"/>
    </location>
</feature>
<keyword evidence="2" id="KW-0813">Transport</keyword>
<feature type="transmembrane region" description="Helical" evidence="6">
    <location>
        <begin position="177"/>
        <end position="207"/>
    </location>
</feature>